<dbReference type="EMBL" id="CM047591">
    <property type="protein sequence ID" value="KAI9918777.1"/>
    <property type="molecule type" value="Genomic_DNA"/>
</dbReference>
<gene>
    <name evidence="1" type="ORF">PsorP6_011637</name>
</gene>
<protein>
    <submittedName>
        <fullName evidence="1">Uncharacterized protein</fullName>
    </submittedName>
</protein>
<organism evidence="1 2">
    <name type="scientific">Peronosclerospora sorghi</name>
    <dbReference type="NCBI Taxonomy" id="230839"/>
    <lineage>
        <taxon>Eukaryota</taxon>
        <taxon>Sar</taxon>
        <taxon>Stramenopiles</taxon>
        <taxon>Oomycota</taxon>
        <taxon>Peronosporomycetes</taxon>
        <taxon>Peronosporales</taxon>
        <taxon>Peronosporaceae</taxon>
        <taxon>Peronosclerospora</taxon>
    </lineage>
</organism>
<proteinExistence type="predicted"/>
<evidence type="ECO:0000313" key="1">
    <source>
        <dbReference type="EMBL" id="KAI9918777.1"/>
    </source>
</evidence>
<dbReference type="Proteomes" id="UP001163321">
    <property type="component" value="Chromosome 12"/>
</dbReference>
<reference evidence="1 2" key="1">
    <citation type="journal article" date="2022" name="bioRxiv">
        <title>The genome of the oomycete Peronosclerospora sorghi, a cosmopolitan pathogen of maize and sorghum, is inflated with dispersed pseudogenes.</title>
        <authorList>
            <person name="Fletcher K."/>
            <person name="Martin F."/>
            <person name="Isakeit T."/>
            <person name="Cavanaugh K."/>
            <person name="Magill C."/>
            <person name="Michelmore R."/>
        </authorList>
    </citation>
    <scope>NUCLEOTIDE SEQUENCE [LARGE SCALE GENOMIC DNA]</scope>
    <source>
        <strain evidence="1">P6</strain>
    </source>
</reference>
<keyword evidence="2" id="KW-1185">Reference proteome</keyword>
<accession>A0ACC0WK55</accession>
<evidence type="ECO:0000313" key="2">
    <source>
        <dbReference type="Proteomes" id="UP001163321"/>
    </source>
</evidence>
<comment type="caution">
    <text evidence="1">The sequence shown here is derived from an EMBL/GenBank/DDBJ whole genome shotgun (WGS) entry which is preliminary data.</text>
</comment>
<name>A0ACC0WK55_9STRA</name>
<sequence>MEQGKLDLVNQMRLSCSSSAAYDDPGSRCILVTGNHYPFVEVANQVNFHRQKSGEVAVLRVVMDNSNPVMIPVYLPIAQVIGRCSRLARADSGGQHPFFTLIGVIVFLIASIVFLLLDIIFLIG</sequence>